<dbReference type="AlphaFoldDB" id="A0A1T2XGF1"/>
<gene>
    <name evidence="2" type="ORF">BVG16_12670</name>
</gene>
<name>A0A1T2XGF1_9BACL</name>
<keyword evidence="1" id="KW-0812">Transmembrane</keyword>
<comment type="caution">
    <text evidence="2">The sequence shown here is derived from an EMBL/GenBank/DDBJ whole genome shotgun (WGS) entry which is preliminary data.</text>
</comment>
<evidence type="ECO:0000313" key="3">
    <source>
        <dbReference type="Proteomes" id="UP000190188"/>
    </source>
</evidence>
<reference evidence="2 3" key="1">
    <citation type="submission" date="2017-01" db="EMBL/GenBank/DDBJ databases">
        <title>Genome analysis of Paenibacillus selenitrireducens ES3-24.</title>
        <authorList>
            <person name="Xu D."/>
            <person name="Yao R."/>
            <person name="Zheng S."/>
        </authorList>
    </citation>
    <scope>NUCLEOTIDE SEQUENCE [LARGE SCALE GENOMIC DNA]</scope>
    <source>
        <strain evidence="2 3">ES3-24</strain>
    </source>
</reference>
<keyword evidence="1" id="KW-0472">Membrane</keyword>
<accession>A0A1T2XGF1</accession>
<dbReference type="OrthoDB" id="2971011at2"/>
<evidence type="ECO:0000313" key="2">
    <source>
        <dbReference type="EMBL" id="OPA78703.1"/>
    </source>
</evidence>
<sequence>MKRFTLLVITLVFTILVIVILIIYYPKEININAQGIKYGYGTEIVESEKLVNVQIEGKLYKSITGKRKFEGTIDIEGEELPVPLDQRKLTILISDEGAGVINYPYFTYRKDNGATNGSHTYYYGTLVINRNFTNATIFVGNHSEIKDNRGTAWNSVSGQVITVPSSSRAEAIHITNELAGNYLRGLKLK</sequence>
<evidence type="ECO:0000256" key="1">
    <source>
        <dbReference type="SAM" id="Phobius"/>
    </source>
</evidence>
<proteinExistence type="predicted"/>
<keyword evidence="3" id="KW-1185">Reference proteome</keyword>
<dbReference type="Proteomes" id="UP000190188">
    <property type="component" value="Unassembled WGS sequence"/>
</dbReference>
<feature type="transmembrane region" description="Helical" evidence="1">
    <location>
        <begin position="6"/>
        <end position="25"/>
    </location>
</feature>
<dbReference type="RefSeq" id="WP_078499035.1">
    <property type="nucleotide sequence ID" value="NZ_MSZX01000004.1"/>
</dbReference>
<organism evidence="2 3">
    <name type="scientific">Paenibacillus selenitireducens</name>
    <dbReference type="NCBI Taxonomy" id="1324314"/>
    <lineage>
        <taxon>Bacteria</taxon>
        <taxon>Bacillati</taxon>
        <taxon>Bacillota</taxon>
        <taxon>Bacilli</taxon>
        <taxon>Bacillales</taxon>
        <taxon>Paenibacillaceae</taxon>
        <taxon>Paenibacillus</taxon>
    </lineage>
</organism>
<protein>
    <submittedName>
        <fullName evidence="2">Uncharacterized protein</fullName>
    </submittedName>
</protein>
<dbReference type="EMBL" id="MSZX01000004">
    <property type="protein sequence ID" value="OPA78703.1"/>
    <property type="molecule type" value="Genomic_DNA"/>
</dbReference>
<keyword evidence="1" id="KW-1133">Transmembrane helix</keyword>